<dbReference type="GO" id="GO:0016020">
    <property type="term" value="C:membrane"/>
    <property type="evidence" value="ECO:0007669"/>
    <property type="project" value="InterPro"/>
</dbReference>
<dbReference type="Gene3D" id="3.90.70.10">
    <property type="entry name" value="Cysteine proteinases"/>
    <property type="match status" value="1"/>
</dbReference>
<sequence length="215" mass="24149">MNSYAWRAGLLLVPLFILISLHLVTTPTIAAEKGFVKSLLEVRRERVVVQNWDLSCGAAALTTLLNYQHGDMVGEREVAIGLIGQSRYIENPSMVRLRHGFSLFDLKRYVDARGYEGIGYGRMILKDLVRKAPLMVPIVSNGYKHFVVFRGQMGNRVLLADPAYGNRTMSVAKFERSWIDYGAKIGKVGFVVARRDGPAPPRELAPRPEEFLTLQ</sequence>
<comment type="caution">
    <text evidence="2">The sequence shown here is derived from an EMBL/GenBank/DDBJ whole genome shotgun (WGS) entry which is preliminary data.</text>
</comment>
<dbReference type="InterPro" id="IPR005074">
    <property type="entry name" value="Peptidase_C39"/>
</dbReference>
<protein>
    <submittedName>
        <fullName evidence="2">C39 family peptidase</fullName>
    </submittedName>
</protein>
<evidence type="ECO:0000313" key="2">
    <source>
        <dbReference type="EMBL" id="NIA72354.1"/>
    </source>
</evidence>
<feature type="domain" description="Peptidase C39" evidence="1">
    <location>
        <begin position="50"/>
        <end position="185"/>
    </location>
</feature>
<dbReference type="Proteomes" id="UP000761264">
    <property type="component" value="Unassembled WGS sequence"/>
</dbReference>
<name>A0A967F368_9PROT</name>
<evidence type="ECO:0000259" key="1">
    <source>
        <dbReference type="PROSITE" id="PS50990"/>
    </source>
</evidence>
<reference evidence="2" key="1">
    <citation type="submission" date="2020-03" db="EMBL/GenBank/DDBJ databases">
        <title>Genome of Pelagibius litoralis DSM 21314T.</title>
        <authorList>
            <person name="Wang G."/>
        </authorList>
    </citation>
    <scope>NUCLEOTIDE SEQUENCE</scope>
    <source>
        <strain evidence="2">DSM 21314</strain>
    </source>
</reference>
<dbReference type="GO" id="GO:0008233">
    <property type="term" value="F:peptidase activity"/>
    <property type="evidence" value="ECO:0007669"/>
    <property type="project" value="InterPro"/>
</dbReference>
<dbReference type="Pfam" id="PF03412">
    <property type="entry name" value="Peptidase_C39"/>
    <property type="match status" value="1"/>
</dbReference>
<dbReference type="CDD" id="cd02423">
    <property type="entry name" value="Peptidase_C39G"/>
    <property type="match status" value="1"/>
</dbReference>
<proteinExistence type="predicted"/>
<dbReference type="EMBL" id="JAAQPH010000041">
    <property type="protein sequence ID" value="NIA72354.1"/>
    <property type="molecule type" value="Genomic_DNA"/>
</dbReference>
<keyword evidence="3" id="KW-1185">Reference proteome</keyword>
<dbReference type="GO" id="GO:0005524">
    <property type="term" value="F:ATP binding"/>
    <property type="evidence" value="ECO:0007669"/>
    <property type="project" value="InterPro"/>
</dbReference>
<dbReference type="AlphaFoldDB" id="A0A967F368"/>
<organism evidence="2 3">
    <name type="scientific">Pelagibius litoralis</name>
    <dbReference type="NCBI Taxonomy" id="374515"/>
    <lineage>
        <taxon>Bacteria</taxon>
        <taxon>Pseudomonadati</taxon>
        <taxon>Pseudomonadota</taxon>
        <taxon>Alphaproteobacteria</taxon>
        <taxon>Rhodospirillales</taxon>
        <taxon>Rhodovibrionaceae</taxon>
        <taxon>Pelagibius</taxon>
    </lineage>
</organism>
<evidence type="ECO:0000313" key="3">
    <source>
        <dbReference type="Proteomes" id="UP000761264"/>
    </source>
</evidence>
<gene>
    <name evidence="2" type="ORF">HBA54_27575</name>
</gene>
<accession>A0A967F368</accession>
<dbReference type="PROSITE" id="PS50990">
    <property type="entry name" value="PEPTIDASE_C39"/>
    <property type="match status" value="1"/>
</dbReference>
<dbReference type="GO" id="GO:0006508">
    <property type="term" value="P:proteolysis"/>
    <property type="evidence" value="ECO:0007669"/>
    <property type="project" value="InterPro"/>
</dbReference>